<keyword evidence="4" id="KW-1185">Reference proteome</keyword>
<feature type="region of interest" description="Disordered" evidence="2">
    <location>
        <begin position="482"/>
        <end position="549"/>
    </location>
</feature>
<gene>
    <name evidence="3" type="ORF">DPX16_23876</name>
</gene>
<keyword evidence="1" id="KW-0175">Coiled coil</keyword>
<evidence type="ECO:0000313" key="3">
    <source>
        <dbReference type="EMBL" id="ROL50606.1"/>
    </source>
</evidence>
<feature type="coiled-coil region" evidence="1">
    <location>
        <begin position="187"/>
        <end position="274"/>
    </location>
</feature>
<feature type="compositionally biased region" description="Polar residues" evidence="2">
    <location>
        <begin position="536"/>
        <end position="548"/>
    </location>
</feature>
<organism evidence="3 4">
    <name type="scientific">Anabarilius grahami</name>
    <name type="common">Kanglang fish</name>
    <name type="synonym">Barilius grahami</name>
    <dbReference type="NCBI Taxonomy" id="495550"/>
    <lineage>
        <taxon>Eukaryota</taxon>
        <taxon>Metazoa</taxon>
        <taxon>Chordata</taxon>
        <taxon>Craniata</taxon>
        <taxon>Vertebrata</taxon>
        <taxon>Euteleostomi</taxon>
        <taxon>Actinopterygii</taxon>
        <taxon>Neopterygii</taxon>
        <taxon>Teleostei</taxon>
        <taxon>Ostariophysi</taxon>
        <taxon>Cypriniformes</taxon>
        <taxon>Xenocyprididae</taxon>
        <taxon>Xenocypridinae</taxon>
        <taxon>Xenocypridinae incertae sedis</taxon>
        <taxon>Anabarilius</taxon>
    </lineage>
</organism>
<dbReference type="AlphaFoldDB" id="A0A3N0YWK2"/>
<feature type="region of interest" description="Disordered" evidence="2">
    <location>
        <begin position="1"/>
        <end position="20"/>
    </location>
</feature>
<name>A0A3N0YWK2_ANAGA</name>
<dbReference type="EMBL" id="RJVU01019515">
    <property type="protein sequence ID" value="ROL50606.1"/>
    <property type="molecule type" value="Genomic_DNA"/>
</dbReference>
<feature type="compositionally biased region" description="Polar residues" evidence="2">
    <location>
        <begin position="516"/>
        <end position="528"/>
    </location>
</feature>
<reference evidence="3 4" key="1">
    <citation type="submission" date="2018-10" db="EMBL/GenBank/DDBJ databases">
        <title>Genome assembly for a Yunnan-Guizhou Plateau 3E fish, Anabarilius grahami (Regan), and its evolutionary and genetic applications.</title>
        <authorList>
            <person name="Jiang W."/>
        </authorList>
    </citation>
    <scope>NUCLEOTIDE SEQUENCE [LARGE SCALE GENOMIC DNA]</scope>
    <source>
        <strain evidence="3">AG-KIZ</strain>
        <tissue evidence="3">Muscle</tissue>
    </source>
</reference>
<accession>A0A3N0YWK2</accession>
<evidence type="ECO:0000256" key="1">
    <source>
        <dbReference type="SAM" id="Coils"/>
    </source>
</evidence>
<evidence type="ECO:0000313" key="4">
    <source>
        <dbReference type="Proteomes" id="UP000281406"/>
    </source>
</evidence>
<dbReference type="SUPFAM" id="SSF52266">
    <property type="entry name" value="SGNH hydrolase"/>
    <property type="match status" value="1"/>
</dbReference>
<sequence>MASASSWPRPFIYPQKSSEHSRQLLRHKQIKERPDTLFAEQDHSVMTNLLFYTEHGSLWHTAFCQHFTFTKKRGICKGRQILAFEDAEKNDETRYLTLNLYQNGTVMVQGSESALKVFIENFEHIKTLALSDEDDNKDMNTDASPGKSVQKVTVTSATVIPSPISRMKDNFSLLEVEVVEIKELILSHLKDNNMEQLTIDIKNLRQEVEYLQRHREEMLKEFQQTKDELTEVKSTLRRQLTEVRIEMQEELSALKSALRTKDELINNLKEELNSVSAPKESSKPLMCPEMLTENPQPEQLPVEEESHCLTDPASQIHRSTAEDPRETHALILTDSNGKYINEKLLFPNMRAKKIWCPNTRSAFQILSERNPDENYKHIIIHTGTNDLRAMKGHVAPVIREMAIRATQRFPEAKITLSTLLPRTDVPFHVIHGNNVELSRSCALIPNVHLAHHKDIRPHHMYDHVHLNKQGVNIFARVLKSTALGNTPRNNRNSNDKRRPQSPRTIRPPTEFRTATGPPSQHQSYTATRTIRPPAESRTTTRPPSQHQSYAAAVQQPQNPAAAELNQIRHLLNIICSRLRT</sequence>
<dbReference type="InterPro" id="IPR036514">
    <property type="entry name" value="SGNH_hydro_sf"/>
</dbReference>
<evidence type="ECO:0000256" key="2">
    <source>
        <dbReference type="SAM" id="MobiDB-lite"/>
    </source>
</evidence>
<comment type="caution">
    <text evidence="3">The sequence shown here is derived from an EMBL/GenBank/DDBJ whole genome shotgun (WGS) entry which is preliminary data.</text>
</comment>
<feature type="compositionally biased region" description="Polar residues" evidence="2">
    <location>
        <begin position="482"/>
        <end position="492"/>
    </location>
</feature>
<proteinExistence type="predicted"/>
<dbReference type="Gene3D" id="3.40.50.1110">
    <property type="entry name" value="SGNH hydrolase"/>
    <property type="match status" value="1"/>
</dbReference>
<protein>
    <submittedName>
        <fullName evidence="3">Uncharacterized protein</fullName>
    </submittedName>
</protein>
<dbReference type="OrthoDB" id="10056446at2759"/>
<dbReference type="Proteomes" id="UP000281406">
    <property type="component" value="Unassembled WGS sequence"/>
</dbReference>